<evidence type="ECO:0000313" key="2">
    <source>
        <dbReference type="EMBL" id="BCE75555.1"/>
    </source>
</evidence>
<feature type="signal peptide" evidence="1">
    <location>
        <begin position="1"/>
        <end position="22"/>
    </location>
</feature>
<proteinExistence type="predicted"/>
<dbReference type="EMBL" id="AP023097">
    <property type="protein sequence ID" value="BCE75555.1"/>
    <property type="molecule type" value="Genomic_DNA"/>
</dbReference>
<protein>
    <submittedName>
        <fullName evidence="2">Uncharacterized protein</fullName>
    </submittedName>
</protein>
<keyword evidence="1" id="KW-0732">Signal</keyword>
<name>A0A810BJF1_9BRAD</name>
<feature type="chain" id="PRO_5032693135" evidence="1">
    <location>
        <begin position="23"/>
        <end position="166"/>
    </location>
</feature>
<gene>
    <name evidence="2" type="ORF">XF8B_56660</name>
</gene>
<organism evidence="2">
    <name type="scientific">Bradyrhizobium diazoefficiens</name>
    <dbReference type="NCBI Taxonomy" id="1355477"/>
    <lineage>
        <taxon>Bacteria</taxon>
        <taxon>Pseudomonadati</taxon>
        <taxon>Pseudomonadota</taxon>
        <taxon>Alphaproteobacteria</taxon>
        <taxon>Hyphomicrobiales</taxon>
        <taxon>Nitrobacteraceae</taxon>
        <taxon>Bradyrhizobium</taxon>
    </lineage>
</organism>
<evidence type="ECO:0000256" key="1">
    <source>
        <dbReference type="SAM" id="SignalP"/>
    </source>
</evidence>
<sequence>MRLLAVASVLITSFAVGQTAKAFDGATERLMRLHIASYLVNAECDDGYVVNNDGFKRWADKSGYPWRVLVPSVHAALMAGEDGKYKEQDLIPEVTQMVRAIEKPLEEELDRDKGPTNLYSQEQFPNMDLAVTFHVGLCLRIPRDQSKFCAELGGTLVSEGLMNRVK</sequence>
<accession>A0A810BJF1</accession>
<reference evidence="2" key="1">
    <citation type="submission" date="2020-05" db="EMBL/GenBank/DDBJ databases">
        <title>Complete genome sequence of Bradyrhizobium diazoefficiens XF8 isolated from soybean nodule.</title>
        <authorList>
            <person name="Noda R."/>
            <person name="Kakizaki K."/>
            <person name="Minamisawa K."/>
        </authorList>
    </citation>
    <scope>NUCLEOTIDE SEQUENCE</scope>
    <source>
        <strain evidence="2">XF8</strain>
    </source>
</reference>
<dbReference type="AlphaFoldDB" id="A0A810BJF1"/>